<accession>A0A896T9T6</accession>
<dbReference type="Gene3D" id="3.90.550.10">
    <property type="entry name" value="Spore Coat Polysaccharide Biosynthesis Protein SpsA, Chain A"/>
    <property type="match status" value="1"/>
</dbReference>
<keyword evidence="3" id="KW-0328">Glycosyltransferase</keyword>
<reference evidence="6" key="1">
    <citation type="journal article" date="2020" name="Mol. Microbiol.">
        <title>The CWPS Rubik's cube: Linking diversity of cell wall polysaccharide structures with the encoded biosynthetic machinery of selected Lactococcus lactis strains.</title>
        <authorList>
            <person name="Mahony J."/>
            <person name="Frantzen C."/>
            <person name="Vinogradov E."/>
            <person name="Sadovskaya I."/>
            <person name="Theodorou I."/>
            <person name="Kelleher P."/>
            <person name="Chapot-Chartier M.P."/>
            <person name="Cambillau C."/>
            <person name="Holo H."/>
            <person name="van Sinderen D."/>
        </authorList>
    </citation>
    <scope>NUCLEOTIDE SEQUENCE</scope>
    <source>
        <strain evidence="6">1196</strain>
    </source>
</reference>
<evidence type="ECO:0000256" key="2">
    <source>
        <dbReference type="ARBA" id="ARBA00006739"/>
    </source>
</evidence>
<organism evidence="6 7">
    <name type="scientific">Lactococcus lactis subsp. cremoris</name>
    <name type="common">Streptococcus cremoris</name>
    <dbReference type="NCBI Taxonomy" id="1359"/>
    <lineage>
        <taxon>Bacteria</taxon>
        <taxon>Bacillati</taxon>
        <taxon>Bacillota</taxon>
        <taxon>Bacilli</taxon>
        <taxon>Lactobacillales</taxon>
        <taxon>Streptococcaceae</taxon>
        <taxon>Lactococcus</taxon>
    </lineage>
</organism>
<dbReference type="Proteomes" id="UP000663552">
    <property type="component" value="Chromosome"/>
</dbReference>
<dbReference type="Pfam" id="PF00535">
    <property type="entry name" value="Glycos_transf_2"/>
    <property type="match status" value="1"/>
</dbReference>
<evidence type="ECO:0000256" key="3">
    <source>
        <dbReference type="ARBA" id="ARBA00022676"/>
    </source>
</evidence>
<dbReference type="InterPro" id="IPR001173">
    <property type="entry name" value="Glyco_trans_2-like"/>
</dbReference>
<sequence length="303" mass="34920">MLSAGAVILNYNSANDSIRLANILVNFKSIKKVIIVDNASTDNSRIQLNQVVNSKIKILLNNRNSGYNAGNNIGLKELVEKDSLEICFIINPDVSLSEETIIEVIENFEKHEDYAVLSSIHDGPGIAEEWQWFDRIDWSINLLEICTITRFLQRKFKGKSLGRDRTLEKAKALPKFYEVYGVIGAFFGIRSDILKEIGYFDEDVFLYWEEIILAEQIQSLGKKIGLLNQVKFEHLHDYSRSSVLKNLQTKLILFQSYLVVIKKYATLSRTQRLFWIFSTMVKITEAKLVIFILKIINRGRFIK</sequence>
<feature type="domain" description="Glycosyltransferase 2-like" evidence="5">
    <location>
        <begin position="10"/>
        <end position="197"/>
    </location>
</feature>
<dbReference type="EMBL" id="CP032148">
    <property type="protein sequence ID" value="QSD62765.1"/>
    <property type="molecule type" value="Genomic_DNA"/>
</dbReference>
<dbReference type="AlphaFoldDB" id="A0A896T9T6"/>
<dbReference type="RefSeq" id="WP_101962080.1">
    <property type="nucleotide sequence ID" value="NZ_CP127216.1"/>
</dbReference>
<evidence type="ECO:0000259" key="5">
    <source>
        <dbReference type="Pfam" id="PF00535"/>
    </source>
</evidence>
<dbReference type="PANTHER" id="PTHR43179:SF12">
    <property type="entry name" value="GALACTOFURANOSYLTRANSFERASE GLFT2"/>
    <property type="match status" value="1"/>
</dbReference>
<dbReference type="InterPro" id="IPR029044">
    <property type="entry name" value="Nucleotide-diphossugar_trans"/>
</dbReference>
<dbReference type="PANTHER" id="PTHR43179">
    <property type="entry name" value="RHAMNOSYLTRANSFERASE WBBL"/>
    <property type="match status" value="1"/>
</dbReference>
<comment type="pathway">
    <text evidence="1">Cell wall biogenesis; cell wall polysaccharide biosynthesis.</text>
</comment>
<proteinExistence type="inferred from homology"/>
<evidence type="ECO:0000313" key="6">
    <source>
        <dbReference type="EMBL" id="QSD62765.1"/>
    </source>
</evidence>
<evidence type="ECO:0000256" key="1">
    <source>
        <dbReference type="ARBA" id="ARBA00004776"/>
    </source>
</evidence>
<evidence type="ECO:0000313" key="7">
    <source>
        <dbReference type="Proteomes" id="UP000663552"/>
    </source>
</evidence>
<evidence type="ECO:0000256" key="4">
    <source>
        <dbReference type="ARBA" id="ARBA00022679"/>
    </source>
</evidence>
<protein>
    <submittedName>
        <fullName evidence="6">Glycosyltransferase family 2 protein</fullName>
    </submittedName>
</protein>
<gene>
    <name evidence="6" type="ORF">LL1196_1125</name>
</gene>
<keyword evidence="4" id="KW-0808">Transferase</keyword>
<dbReference type="SUPFAM" id="SSF53448">
    <property type="entry name" value="Nucleotide-diphospho-sugar transferases"/>
    <property type="match status" value="1"/>
</dbReference>
<name>A0A896T9T6_LACLC</name>
<dbReference type="GO" id="GO:0016757">
    <property type="term" value="F:glycosyltransferase activity"/>
    <property type="evidence" value="ECO:0007669"/>
    <property type="project" value="UniProtKB-KW"/>
</dbReference>
<comment type="similarity">
    <text evidence="2">Belongs to the glycosyltransferase 2 family.</text>
</comment>